<comment type="caution">
    <text evidence="2">The sequence shown here is derived from an EMBL/GenBank/DDBJ whole genome shotgun (WGS) entry which is preliminary data.</text>
</comment>
<dbReference type="InterPro" id="IPR053212">
    <property type="entry name" value="DHP_3-monooxygenase"/>
</dbReference>
<dbReference type="PANTHER" id="PTHR47469">
    <property type="entry name" value="MONOOXYGENASE-LIKE"/>
    <property type="match status" value="1"/>
</dbReference>
<gene>
    <name evidence="2" type="ORF">A0131_02805</name>
</gene>
<dbReference type="RefSeq" id="WP_061853968.1">
    <property type="nucleotide sequence ID" value="NZ_LUGM01000002.1"/>
</dbReference>
<accession>A0A151A345</accession>
<dbReference type="PANTHER" id="PTHR47469:SF2">
    <property type="entry name" value="OS06G0597600 PROTEIN"/>
    <property type="match status" value="1"/>
</dbReference>
<evidence type="ECO:0000313" key="3">
    <source>
        <dbReference type="Proteomes" id="UP000075418"/>
    </source>
</evidence>
<evidence type="ECO:0000313" key="2">
    <source>
        <dbReference type="EMBL" id="KYH13737.1"/>
    </source>
</evidence>
<dbReference type="InterPro" id="IPR054707">
    <property type="entry name" value="DhpH_subs-bd"/>
</dbReference>
<protein>
    <recommendedName>
        <fullName evidence="1">2,6-dihydroxypyridine 3-monooxygenase substrate binding domain-containing protein</fullName>
    </recommendedName>
</protein>
<name>A0A151A345_9STAP</name>
<proteinExistence type="predicted"/>
<dbReference type="AlphaFoldDB" id="A0A151A345"/>
<reference evidence="2 3" key="1">
    <citation type="submission" date="2016-02" db="EMBL/GenBank/DDBJ databases">
        <title>Draft genome sequence of hydrocarbon degrading Staphylococcus saprophyticus Strain CNV2, isolated from crude-oil contaminated soil from Noonmati Oil Refinery, Guwahati, Assam, India.</title>
        <authorList>
            <person name="Mukherjee A."/>
            <person name="Chettri B."/>
            <person name="Langpoklakpam J."/>
            <person name="Singh A.K."/>
            <person name="Chattopadhyay D.J."/>
        </authorList>
    </citation>
    <scope>NUCLEOTIDE SEQUENCE [LARGE SCALE GENOMIC DNA]</scope>
    <source>
        <strain evidence="2 3">CNV2</strain>
    </source>
</reference>
<dbReference type="EMBL" id="LUGM01000002">
    <property type="protein sequence ID" value="KYH13737.1"/>
    <property type="molecule type" value="Genomic_DNA"/>
</dbReference>
<dbReference type="SUPFAM" id="SSF54373">
    <property type="entry name" value="FAD-linked reductases, C-terminal domain"/>
    <property type="match status" value="1"/>
</dbReference>
<feature type="domain" description="2,6-dihydroxypyridine 3-monooxygenase substrate binding" evidence="1">
    <location>
        <begin position="162"/>
        <end position="212"/>
    </location>
</feature>
<dbReference type="SUPFAM" id="SSF51905">
    <property type="entry name" value="FAD/NAD(P)-binding domain"/>
    <property type="match status" value="1"/>
</dbReference>
<dbReference type="InterPro" id="IPR036188">
    <property type="entry name" value="FAD/NAD-bd_sf"/>
</dbReference>
<organism evidence="2 3">
    <name type="scientific">Staphylococcus kloosii</name>
    <dbReference type="NCBI Taxonomy" id="29384"/>
    <lineage>
        <taxon>Bacteria</taxon>
        <taxon>Bacillati</taxon>
        <taxon>Bacillota</taxon>
        <taxon>Bacilli</taxon>
        <taxon>Bacillales</taxon>
        <taxon>Staphylococcaceae</taxon>
        <taxon>Staphylococcus</taxon>
    </lineage>
</organism>
<dbReference type="Gene3D" id="3.50.50.60">
    <property type="entry name" value="FAD/NAD(P)-binding domain"/>
    <property type="match status" value="1"/>
</dbReference>
<evidence type="ECO:0000259" key="1">
    <source>
        <dbReference type="Pfam" id="PF22607"/>
    </source>
</evidence>
<dbReference type="Proteomes" id="UP000075418">
    <property type="component" value="Unassembled WGS sequence"/>
</dbReference>
<dbReference type="PRINTS" id="PR00420">
    <property type="entry name" value="RNGMNOXGNASE"/>
</dbReference>
<dbReference type="Pfam" id="PF22607">
    <property type="entry name" value="FAD_binding-like"/>
    <property type="match status" value="1"/>
</dbReference>
<sequence>MKVAIIGGSLGGLALGMALKKANIDFEIYERSNSDLSKRGGGIVLQPDLIDFIIDCDLATVEDISNEILERMTIYPDNSQRIYKMPQNMTSWSVLYNLFVSKITNSNYHQGYALKSIHQKESKIDLSFENGEEAYDFDFVIGVDGVNSVVRDYVTNDASYEYAGYVAFRGVENIEDFSTDIQEIINKRFVSTNTKSNQMLMYLIPEVIGSTQKR</sequence>